<evidence type="ECO:0000313" key="1">
    <source>
        <dbReference type="EMBL" id="TCT17975.1"/>
    </source>
</evidence>
<keyword evidence="2" id="KW-1185">Reference proteome</keyword>
<dbReference type="EMBL" id="SMAO01000016">
    <property type="protein sequence ID" value="TCT17975.1"/>
    <property type="molecule type" value="Genomic_DNA"/>
</dbReference>
<accession>A0A4R3MQ29</accession>
<dbReference type="AlphaFoldDB" id="A0A4R3MQ29"/>
<comment type="caution">
    <text evidence="1">The sequence shown here is derived from an EMBL/GenBank/DDBJ whole genome shotgun (WGS) entry which is preliminary data.</text>
</comment>
<protein>
    <submittedName>
        <fullName evidence="1">Uncharacterized protein</fullName>
    </submittedName>
</protein>
<gene>
    <name evidence="1" type="ORF">EDC35_11613</name>
</gene>
<dbReference type="RefSeq" id="WP_132978699.1">
    <property type="nucleotide sequence ID" value="NZ_SMAO01000016.1"/>
</dbReference>
<name>A0A4R3MQ29_9GAMM</name>
<proteinExistence type="predicted"/>
<reference evidence="1 2" key="1">
    <citation type="submission" date="2019-03" db="EMBL/GenBank/DDBJ databases">
        <title>Genomic Encyclopedia of Type Strains, Phase IV (KMG-IV): sequencing the most valuable type-strain genomes for metagenomic binning, comparative biology and taxonomic classification.</title>
        <authorList>
            <person name="Goeker M."/>
        </authorList>
    </citation>
    <scope>NUCLEOTIDE SEQUENCE [LARGE SCALE GENOMIC DNA]</scope>
    <source>
        <strain evidence="1 2">DSM 13587</strain>
    </source>
</reference>
<dbReference type="Proteomes" id="UP000295717">
    <property type="component" value="Unassembled WGS sequence"/>
</dbReference>
<dbReference type="OrthoDB" id="26750at2"/>
<evidence type="ECO:0000313" key="2">
    <source>
        <dbReference type="Proteomes" id="UP000295717"/>
    </source>
</evidence>
<organism evidence="1 2">
    <name type="scientific">Thiobaca trueperi</name>
    <dbReference type="NCBI Taxonomy" id="127458"/>
    <lineage>
        <taxon>Bacteria</taxon>
        <taxon>Pseudomonadati</taxon>
        <taxon>Pseudomonadota</taxon>
        <taxon>Gammaproteobacteria</taxon>
        <taxon>Chromatiales</taxon>
        <taxon>Chromatiaceae</taxon>
        <taxon>Thiobaca</taxon>
    </lineage>
</organism>
<sequence length="68" mass="7793">MLEYVLIEQDIMEVEVCRRHHHWQSGHYFLGDQVWFGAIELSLPVTAIYARVTNEDLRTADAASSTGD</sequence>